<dbReference type="EMBL" id="JAUOZS010000001">
    <property type="protein sequence ID" value="MDT8902743.1"/>
    <property type="molecule type" value="Genomic_DNA"/>
</dbReference>
<dbReference type="Proteomes" id="UP001254848">
    <property type="component" value="Unassembled WGS sequence"/>
</dbReference>
<organism evidence="2 3">
    <name type="scientific">Anaeroselena agilis</name>
    <dbReference type="NCBI Taxonomy" id="3063788"/>
    <lineage>
        <taxon>Bacteria</taxon>
        <taxon>Bacillati</taxon>
        <taxon>Bacillota</taxon>
        <taxon>Negativicutes</taxon>
        <taxon>Acetonemataceae</taxon>
        <taxon>Anaeroselena</taxon>
    </lineage>
</organism>
<dbReference type="Pfam" id="PF05848">
    <property type="entry name" value="CtsR"/>
    <property type="match status" value="1"/>
</dbReference>
<dbReference type="Gene3D" id="3.30.56.130">
    <property type="entry name" value="Transcriptional regulator CtsR, winged HTH domain"/>
    <property type="match status" value="1"/>
</dbReference>
<proteinExistence type="predicted"/>
<protein>
    <submittedName>
        <fullName evidence="2">CtsR family transcriptional regulator</fullName>
    </submittedName>
</protein>
<feature type="domain" description="CtsR N-terminal HTH" evidence="1">
    <location>
        <begin position="3"/>
        <end position="73"/>
    </location>
</feature>
<sequence>MGNLADAIENFILSRLADEEKQVAVLRRNEMADELNCAPSQISYVLSTRFTVERGFIVESRRGSGGFVRIVRIPVRQIVYEDAARQLGEVARADELERTIERLRMYGMLSDREAGIMQHFFQASGDRLDAAEKVRILRSLLRRLTDFE</sequence>
<reference evidence="2 3" key="1">
    <citation type="submission" date="2023-07" db="EMBL/GenBank/DDBJ databases">
        <title>The novel representative of Negativicutes class, Anaeroselena agilis gen. nov. sp. nov.</title>
        <authorList>
            <person name="Prokofeva M.I."/>
            <person name="Elcheninov A.G."/>
            <person name="Klyukina A."/>
            <person name="Kublanov I.V."/>
            <person name="Frolov E.N."/>
            <person name="Podosokorskaya O.A."/>
        </authorList>
    </citation>
    <scope>NUCLEOTIDE SEQUENCE [LARGE SCALE GENOMIC DNA]</scope>
    <source>
        <strain evidence="2 3">4137-cl</strain>
    </source>
</reference>
<keyword evidence="3" id="KW-1185">Reference proteome</keyword>
<name>A0ABU3P118_9FIRM</name>
<gene>
    <name evidence="2" type="ORF">Q4T40_15975</name>
</gene>
<dbReference type="InterPro" id="IPR040465">
    <property type="entry name" value="CtsR_N"/>
</dbReference>
<evidence type="ECO:0000313" key="3">
    <source>
        <dbReference type="Proteomes" id="UP001254848"/>
    </source>
</evidence>
<accession>A0ABU3P118</accession>
<comment type="caution">
    <text evidence="2">The sequence shown here is derived from an EMBL/GenBank/DDBJ whole genome shotgun (WGS) entry which is preliminary data.</text>
</comment>
<evidence type="ECO:0000313" key="2">
    <source>
        <dbReference type="EMBL" id="MDT8902743.1"/>
    </source>
</evidence>
<dbReference type="RefSeq" id="WP_413781217.1">
    <property type="nucleotide sequence ID" value="NZ_JAUOZS010000001.1"/>
</dbReference>
<evidence type="ECO:0000259" key="1">
    <source>
        <dbReference type="Pfam" id="PF05848"/>
    </source>
</evidence>
<dbReference type="InterPro" id="IPR041902">
    <property type="entry name" value="CtsR_N_sf"/>
</dbReference>